<accession>A0A173QVJ4</accession>
<dbReference type="Proteomes" id="UP000095598">
    <property type="component" value="Unassembled WGS sequence"/>
</dbReference>
<reference evidence="2 3" key="1">
    <citation type="submission" date="2015-09" db="EMBL/GenBank/DDBJ databases">
        <authorList>
            <consortium name="Pathogen Informatics"/>
        </authorList>
    </citation>
    <scope>NUCLEOTIDE SEQUENCE [LARGE SCALE GENOMIC DNA]</scope>
    <source>
        <strain evidence="2 3">2789STDY5608868</strain>
    </source>
</reference>
<keyword evidence="1" id="KW-0812">Transmembrane</keyword>
<sequence length="171" mass="19292">MRKTGGYMTVEISALLPIILMVLWMFFSYLFYFMNCGIAQGIMEEAVQKAADVKITEAEYDTGKLSYQKVNQKLITGNVISSNKSGNTKAEKEMKEQLRRHLFMAEVSSVRVSTTPLRVSAKIKTRSAVVAGDFLSMFGICLFEYEGNDQAQGDFEIDQIRRWNALEGAMD</sequence>
<evidence type="ECO:0000313" key="2">
    <source>
        <dbReference type="EMBL" id="CUM69625.1"/>
    </source>
</evidence>
<gene>
    <name evidence="2" type="ORF">ERS852425_00068</name>
</gene>
<keyword evidence="1" id="KW-1133">Transmembrane helix</keyword>
<organism evidence="2 3">
    <name type="scientific">Anaerostipes hadrus</name>
    <dbReference type="NCBI Taxonomy" id="649756"/>
    <lineage>
        <taxon>Bacteria</taxon>
        <taxon>Bacillati</taxon>
        <taxon>Bacillota</taxon>
        <taxon>Clostridia</taxon>
        <taxon>Lachnospirales</taxon>
        <taxon>Lachnospiraceae</taxon>
        <taxon>Anaerostipes</taxon>
    </lineage>
</organism>
<dbReference type="AlphaFoldDB" id="A0A173QVJ4"/>
<feature type="transmembrane region" description="Helical" evidence="1">
    <location>
        <begin position="12"/>
        <end position="34"/>
    </location>
</feature>
<protein>
    <submittedName>
        <fullName evidence="2">Uncharacterized protein</fullName>
    </submittedName>
</protein>
<evidence type="ECO:0000313" key="3">
    <source>
        <dbReference type="Proteomes" id="UP000095598"/>
    </source>
</evidence>
<proteinExistence type="predicted"/>
<name>A0A173QVJ4_ANAHA</name>
<evidence type="ECO:0000256" key="1">
    <source>
        <dbReference type="SAM" id="Phobius"/>
    </source>
</evidence>
<keyword evidence="1" id="KW-0472">Membrane</keyword>
<dbReference type="EMBL" id="CYXT01000001">
    <property type="protein sequence ID" value="CUM69625.1"/>
    <property type="molecule type" value="Genomic_DNA"/>
</dbReference>